<dbReference type="AlphaFoldDB" id="A0A699TXM5"/>
<protein>
    <submittedName>
        <fullName evidence="1">Uncharacterized protein</fullName>
    </submittedName>
</protein>
<proteinExistence type="predicted"/>
<evidence type="ECO:0000313" key="1">
    <source>
        <dbReference type="EMBL" id="GFD14491.1"/>
    </source>
</evidence>
<dbReference type="EMBL" id="BKCJ011279808">
    <property type="protein sequence ID" value="GFD14491.1"/>
    <property type="molecule type" value="Genomic_DNA"/>
</dbReference>
<comment type="caution">
    <text evidence="1">The sequence shown here is derived from an EMBL/GenBank/DDBJ whole genome shotgun (WGS) entry which is preliminary data.</text>
</comment>
<organism evidence="1">
    <name type="scientific">Tanacetum cinerariifolium</name>
    <name type="common">Dalmatian daisy</name>
    <name type="synonym">Chrysanthemum cinerariifolium</name>
    <dbReference type="NCBI Taxonomy" id="118510"/>
    <lineage>
        <taxon>Eukaryota</taxon>
        <taxon>Viridiplantae</taxon>
        <taxon>Streptophyta</taxon>
        <taxon>Embryophyta</taxon>
        <taxon>Tracheophyta</taxon>
        <taxon>Spermatophyta</taxon>
        <taxon>Magnoliopsida</taxon>
        <taxon>eudicotyledons</taxon>
        <taxon>Gunneridae</taxon>
        <taxon>Pentapetalae</taxon>
        <taxon>asterids</taxon>
        <taxon>campanulids</taxon>
        <taxon>Asterales</taxon>
        <taxon>Asteraceae</taxon>
        <taxon>Asteroideae</taxon>
        <taxon>Anthemideae</taxon>
        <taxon>Anthemidinae</taxon>
        <taxon>Tanacetum</taxon>
    </lineage>
</organism>
<reference evidence="1" key="1">
    <citation type="journal article" date="2019" name="Sci. Rep.">
        <title>Draft genome of Tanacetum cinerariifolium, the natural source of mosquito coil.</title>
        <authorList>
            <person name="Yamashiro T."/>
            <person name="Shiraishi A."/>
            <person name="Satake H."/>
            <person name="Nakayama K."/>
        </authorList>
    </citation>
    <scope>NUCLEOTIDE SEQUENCE</scope>
</reference>
<feature type="non-terminal residue" evidence="1">
    <location>
        <position position="163"/>
    </location>
</feature>
<name>A0A699TXM5_TANCI</name>
<accession>A0A699TXM5</accession>
<sequence>GNNARHVGRRLHGRNAVQLRLDGSGAQLVGLQRVDTYGPKITDFLLAATRRAARLGGLHAGFAQARIHFLLHLDTDARVAFRSRNRVLAKARAATRFRLAQQATLCVGRLHHSSFPAAQYVASALASAQFCRGGLPHGRYLGSPVGHLSRPDAGWQSRVCPLP</sequence>
<gene>
    <name evidence="1" type="ORF">Tci_886460</name>
</gene>
<feature type="non-terminal residue" evidence="1">
    <location>
        <position position="1"/>
    </location>
</feature>